<accession>A0A9P4Y3Z1</accession>
<keyword evidence="3" id="KW-1185">Reference proteome</keyword>
<proteinExistence type="predicted"/>
<evidence type="ECO:0000256" key="1">
    <source>
        <dbReference type="SAM" id="MobiDB-lite"/>
    </source>
</evidence>
<dbReference type="RefSeq" id="XP_040776681.1">
    <property type="nucleotide sequence ID" value="XM_040922597.1"/>
</dbReference>
<evidence type="ECO:0000313" key="2">
    <source>
        <dbReference type="EMBL" id="KAF3765720.1"/>
    </source>
</evidence>
<gene>
    <name evidence="2" type="ORF">M406DRAFT_351125</name>
</gene>
<reference evidence="2" key="1">
    <citation type="journal article" date="2020" name="Phytopathology">
        <title>Genome sequence of the chestnut blight fungus Cryphonectria parasitica EP155: A fundamental resource for an archetypical invasive plant pathogen.</title>
        <authorList>
            <person name="Crouch J.A."/>
            <person name="Dawe A."/>
            <person name="Aerts A."/>
            <person name="Barry K."/>
            <person name="Churchill A.C.L."/>
            <person name="Grimwood J."/>
            <person name="Hillman B."/>
            <person name="Milgroom M.G."/>
            <person name="Pangilinan J."/>
            <person name="Smith M."/>
            <person name="Salamov A."/>
            <person name="Schmutz J."/>
            <person name="Yadav J."/>
            <person name="Grigoriev I.V."/>
            <person name="Nuss D."/>
        </authorList>
    </citation>
    <scope>NUCLEOTIDE SEQUENCE</scope>
    <source>
        <strain evidence="2">EP155</strain>
    </source>
</reference>
<dbReference type="OrthoDB" id="3251507at2759"/>
<evidence type="ECO:0000313" key="3">
    <source>
        <dbReference type="Proteomes" id="UP000803844"/>
    </source>
</evidence>
<feature type="region of interest" description="Disordered" evidence="1">
    <location>
        <begin position="1"/>
        <end position="35"/>
    </location>
</feature>
<sequence>MDDTIVEVKRSRSMPKKEPSNKKTSMRNSHLPSPIGKDLRHRFYTAVVFLKAVTHAYAKNRQPASQDPTWQSDNCFEVKYQNFLNRLSQFCDVKLGGDSVTAFTVLDMQDRVQYRFACNRMNNSRLERISKFVSDLLATLKNTTTPRQQLERVLTKVLTHCRTRIHSYLTALTKACRACIETRPADRRTLEQLNALRTAASEADFKRLDEDTFAQRCRPLLDLIHTYTSDANATILTERMTHSSMTQSSSCWSELRHHAGRLRSYDLGVEALLVAAETFPALFDNHEVVFVRSSAPDENPVDKNKDIKAERILRTMTQNQDMALYYNSLVQDARSLNLDDVIQEMVSDETFQPIVHAELLVLQSLEREGLVHPSNFFNAWRYIGSSKPTCRLCHYYFQRQNGGFHVRPTHGNIYINWKPPDLFKKDGETALKARHDMLNSMVIPIRAEALRTLAEKVPRGKQHDSTTGMTSRAFGVLDRGAGLADVDVDVDAVVDDDMETSFED</sequence>
<dbReference type="Proteomes" id="UP000803844">
    <property type="component" value="Unassembled WGS sequence"/>
</dbReference>
<dbReference type="Pfam" id="PF14441">
    <property type="entry name" value="OTT_1508_deam"/>
    <property type="match status" value="1"/>
</dbReference>
<dbReference type="AlphaFoldDB" id="A0A9P4Y3Z1"/>
<dbReference type="EMBL" id="MU032347">
    <property type="protein sequence ID" value="KAF3765720.1"/>
    <property type="molecule type" value="Genomic_DNA"/>
</dbReference>
<protein>
    <submittedName>
        <fullName evidence="2">Uncharacterized protein</fullName>
    </submittedName>
</protein>
<dbReference type="GeneID" id="63839726"/>
<dbReference type="PANTHER" id="PTHR42037">
    <property type="match status" value="1"/>
</dbReference>
<name>A0A9P4Y3Z1_CRYP1</name>
<dbReference type="PANTHER" id="PTHR42037:SF1">
    <property type="match status" value="1"/>
</dbReference>
<feature type="compositionally biased region" description="Polar residues" evidence="1">
    <location>
        <begin position="22"/>
        <end position="31"/>
    </location>
</feature>
<dbReference type="InterPro" id="IPR027796">
    <property type="entry name" value="OTT_1508_deam-like"/>
</dbReference>
<feature type="compositionally biased region" description="Basic and acidic residues" evidence="1">
    <location>
        <begin position="1"/>
        <end position="21"/>
    </location>
</feature>
<organism evidence="2 3">
    <name type="scientific">Cryphonectria parasitica (strain ATCC 38755 / EP155)</name>
    <dbReference type="NCBI Taxonomy" id="660469"/>
    <lineage>
        <taxon>Eukaryota</taxon>
        <taxon>Fungi</taxon>
        <taxon>Dikarya</taxon>
        <taxon>Ascomycota</taxon>
        <taxon>Pezizomycotina</taxon>
        <taxon>Sordariomycetes</taxon>
        <taxon>Sordariomycetidae</taxon>
        <taxon>Diaporthales</taxon>
        <taxon>Cryphonectriaceae</taxon>
        <taxon>Cryphonectria-Endothia species complex</taxon>
        <taxon>Cryphonectria</taxon>
    </lineage>
</organism>
<comment type="caution">
    <text evidence="2">The sequence shown here is derived from an EMBL/GenBank/DDBJ whole genome shotgun (WGS) entry which is preliminary data.</text>
</comment>